<dbReference type="InterPro" id="IPR002078">
    <property type="entry name" value="Sigma_54_int"/>
</dbReference>
<keyword evidence="3" id="KW-1185">Reference proteome</keyword>
<dbReference type="Pfam" id="PF00158">
    <property type="entry name" value="Sigma54_activat"/>
    <property type="match status" value="1"/>
</dbReference>
<dbReference type="Gene3D" id="3.40.50.300">
    <property type="entry name" value="P-loop containing nucleotide triphosphate hydrolases"/>
    <property type="match status" value="1"/>
</dbReference>
<accession>A0ABV6C5G7</accession>
<feature type="domain" description="Sigma-54 factor interaction" evidence="1">
    <location>
        <begin position="177"/>
        <end position="235"/>
    </location>
</feature>
<evidence type="ECO:0000313" key="3">
    <source>
        <dbReference type="Proteomes" id="UP001589788"/>
    </source>
</evidence>
<comment type="caution">
    <text evidence="2">The sequence shown here is derived from an EMBL/GenBank/DDBJ whole genome shotgun (WGS) entry which is preliminary data.</text>
</comment>
<evidence type="ECO:0000313" key="2">
    <source>
        <dbReference type="EMBL" id="MFC0081492.1"/>
    </source>
</evidence>
<dbReference type="SUPFAM" id="SSF52540">
    <property type="entry name" value="P-loop containing nucleoside triphosphate hydrolases"/>
    <property type="match status" value="1"/>
</dbReference>
<dbReference type="EMBL" id="JBHLYQ010000033">
    <property type="protein sequence ID" value="MFC0081492.1"/>
    <property type="molecule type" value="Genomic_DNA"/>
</dbReference>
<dbReference type="PANTHER" id="PTHR30267">
    <property type="entry name" value="PROTEIN KINASE PRKA"/>
    <property type="match status" value="1"/>
</dbReference>
<organism evidence="2 3">
    <name type="scientific">Aciditerrimonas ferrireducens</name>
    <dbReference type="NCBI Taxonomy" id="667306"/>
    <lineage>
        <taxon>Bacteria</taxon>
        <taxon>Bacillati</taxon>
        <taxon>Actinomycetota</taxon>
        <taxon>Acidimicrobiia</taxon>
        <taxon>Acidimicrobiales</taxon>
        <taxon>Acidimicrobiaceae</taxon>
        <taxon>Aciditerrimonas</taxon>
    </lineage>
</organism>
<gene>
    <name evidence="2" type="ORF">ACFFRE_04925</name>
</gene>
<proteinExistence type="predicted"/>
<reference evidence="2 3" key="1">
    <citation type="submission" date="2024-09" db="EMBL/GenBank/DDBJ databases">
        <authorList>
            <person name="Sun Q."/>
            <person name="Mori K."/>
        </authorList>
    </citation>
    <scope>NUCLEOTIDE SEQUENCE [LARGE SCALE GENOMIC DNA]</scope>
    <source>
        <strain evidence="2 3">JCM 15389</strain>
    </source>
</reference>
<dbReference type="Proteomes" id="UP001589788">
    <property type="component" value="Unassembled WGS sequence"/>
</dbReference>
<evidence type="ECO:0000259" key="1">
    <source>
        <dbReference type="Pfam" id="PF00158"/>
    </source>
</evidence>
<sequence>MALVELPPDPPPDLPRTLGDLRASGWRSEPVHEELRRNAAARIAAGQPLVEGVLGFEDTVLPQLENAVLAGHDIILLGERGQAKTRIVRSLVGLLDEWLPVVAGSELRDDPLRPVSRFARDRVAEEGDATPLEWVHRSLRFAEKLATPDTSVADLIGEVDPIRVAEGRYLADERTIHFGLVPRSNRGIFAVNELPDLAERIQVGLLNVLEERDVQIRGFTLRLPLDVVLVATANPEDYTNRGRIITPLKDRFGAQVRTHYPPDVDTELAIVRQEAQVPEALPGGPRVLVPPYMAEIVAELSQVLRRSPQVNQRSGVSVRLSIANYETLAANALRRALRLGEPQAVPRVSDLVALQASSQGKLEIEALEEGREDRIWQAALAQAVSEVFRRRVDQSGLGQVVAAFGEGRVVHVGDDLPAEAYREVLAAVPALRGPVAQLAGGEEDPAELAAAVELVLEGLHLGKRLNKDEAGGRAVFRGRG</sequence>
<dbReference type="InterPro" id="IPR027417">
    <property type="entry name" value="P-loop_NTPase"/>
</dbReference>
<protein>
    <submittedName>
        <fullName evidence="2">Sigma 54-interacting transcriptional regulator</fullName>
    </submittedName>
</protein>
<dbReference type="RefSeq" id="WP_248105210.1">
    <property type="nucleotide sequence ID" value="NZ_JAKHEX010000001.1"/>
</dbReference>
<dbReference type="PANTHER" id="PTHR30267:SF2">
    <property type="entry name" value="PROTEIN PRKA"/>
    <property type="match status" value="1"/>
</dbReference>
<name>A0ABV6C5G7_9ACTN</name>